<evidence type="ECO:0000313" key="1">
    <source>
        <dbReference type="EMBL" id="CAI5743842.1"/>
    </source>
</evidence>
<evidence type="ECO:0000313" key="2">
    <source>
        <dbReference type="Proteomes" id="UP001162029"/>
    </source>
</evidence>
<dbReference type="AlphaFoldDB" id="A0AAV0V3P5"/>
<name>A0AAV0V3P5_9STRA</name>
<reference evidence="1" key="1">
    <citation type="submission" date="2022-12" db="EMBL/GenBank/DDBJ databases">
        <authorList>
            <person name="Webb A."/>
        </authorList>
    </citation>
    <scope>NUCLEOTIDE SEQUENCE</scope>
    <source>
        <strain evidence="1">Pd1</strain>
    </source>
</reference>
<organism evidence="1 2">
    <name type="scientific">Peronospora destructor</name>
    <dbReference type="NCBI Taxonomy" id="86335"/>
    <lineage>
        <taxon>Eukaryota</taxon>
        <taxon>Sar</taxon>
        <taxon>Stramenopiles</taxon>
        <taxon>Oomycota</taxon>
        <taxon>Peronosporomycetes</taxon>
        <taxon>Peronosporales</taxon>
        <taxon>Peronosporaceae</taxon>
        <taxon>Peronospora</taxon>
    </lineage>
</organism>
<accession>A0AAV0V3P5</accession>
<gene>
    <name evidence="1" type="ORF">PDE001_LOCUS9029</name>
</gene>
<keyword evidence="2" id="KW-1185">Reference proteome</keyword>
<comment type="caution">
    <text evidence="1">The sequence shown here is derived from an EMBL/GenBank/DDBJ whole genome shotgun (WGS) entry which is preliminary data.</text>
</comment>
<sequence length="195" mass="21917">MGRSNSGIAVEFFKLELVLIQTADDAVKCVKTLKTNLSEFDIRHNLHVVNTSKFFMRDSIRVAKDAASQLNHMAEQIARSKCVADWEITEACNKKNALSDAMQSLKKAARTYDEMNGKSRCITRIIDNVLVGKYDKKDNQDNNMPGCADTVEIVVRSTLRNSFNGFSALKHQISTAEKSLSPSLVQRAKEWSRML</sequence>
<dbReference type="EMBL" id="CANTFM010001941">
    <property type="protein sequence ID" value="CAI5743842.1"/>
    <property type="molecule type" value="Genomic_DNA"/>
</dbReference>
<protein>
    <submittedName>
        <fullName evidence="1">Uncharacterized protein</fullName>
    </submittedName>
</protein>
<proteinExistence type="predicted"/>
<dbReference type="Proteomes" id="UP001162029">
    <property type="component" value="Unassembled WGS sequence"/>
</dbReference>